<proteinExistence type="inferred from homology"/>
<dbReference type="Gene3D" id="3.40.190.10">
    <property type="entry name" value="Periplasmic binding protein-like II"/>
    <property type="match status" value="1"/>
</dbReference>
<comment type="caution">
    <text evidence="2">The sequence shown here is derived from an EMBL/GenBank/DDBJ whole genome shotgun (WGS) entry which is preliminary data.</text>
</comment>
<dbReference type="PIRSF" id="PIRSF017082">
    <property type="entry name" value="YflP"/>
    <property type="match status" value="1"/>
</dbReference>
<name>A0A327KGT8_9BRAD</name>
<evidence type="ECO:0000313" key="2">
    <source>
        <dbReference type="EMBL" id="RAI36755.1"/>
    </source>
</evidence>
<dbReference type="Pfam" id="PF03401">
    <property type="entry name" value="TctC"/>
    <property type="match status" value="1"/>
</dbReference>
<sequence>MAALARARRPLQLRRRHQMITTMIRERTMLKDTLGLGLLGALALASTALVPAPAAAQEFPSRPITLIVPAPPGGGTDVFARQIAEAVEPILKQKVIVDNRAGGGGTVGTTLITAAQPDGYTLGFIWNSPLTTSPHSLAVSYTPDSYASVMSIGFSSYVLCTAPSFPAANAKELVDQIKANPGKFTYGNDGLGGTMQLAAERVFSKLGAKVRPVPFGGAGETARNFLGGHVTFYGGSLPPILPHAAAGKAKCLLLTSAGKNPALPQASGLDDIGLGAEETVLWWGLIAPAKTPPAILEKLEKAFMEAAATPKFKEAMDKQGATLRVLGAKDTGALIRNELAALGAVAKAIGIERKGQ</sequence>
<dbReference type="CDD" id="cd07012">
    <property type="entry name" value="PBP2_Bug_TTT"/>
    <property type="match status" value="1"/>
</dbReference>
<keyword evidence="3" id="KW-1185">Reference proteome</keyword>
<evidence type="ECO:0000256" key="1">
    <source>
        <dbReference type="ARBA" id="ARBA00006987"/>
    </source>
</evidence>
<dbReference type="Gene3D" id="3.40.190.150">
    <property type="entry name" value="Bordetella uptake gene, domain 1"/>
    <property type="match status" value="1"/>
</dbReference>
<dbReference type="OrthoDB" id="7375033at2"/>
<dbReference type="InterPro" id="IPR005064">
    <property type="entry name" value="BUG"/>
</dbReference>
<evidence type="ECO:0000313" key="3">
    <source>
        <dbReference type="Proteomes" id="UP000249130"/>
    </source>
</evidence>
<dbReference type="PANTHER" id="PTHR42928:SF5">
    <property type="entry name" value="BLR1237 PROTEIN"/>
    <property type="match status" value="1"/>
</dbReference>
<dbReference type="PANTHER" id="PTHR42928">
    <property type="entry name" value="TRICARBOXYLATE-BINDING PROTEIN"/>
    <property type="match status" value="1"/>
</dbReference>
<accession>A0A327KGT8</accession>
<comment type="similarity">
    <text evidence="1">Belongs to the UPF0065 (bug) family.</text>
</comment>
<dbReference type="EMBL" id="NPEX01000478">
    <property type="protein sequence ID" value="RAI36755.1"/>
    <property type="molecule type" value="Genomic_DNA"/>
</dbReference>
<dbReference type="InterPro" id="IPR042100">
    <property type="entry name" value="Bug_dom1"/>
</dbReference>
<organism evidence="2 3">
    <name type="scientific">Rhodoplanes roseus</name>
    <dbReference type="NCBI Taxonomy" id="29409"/>
    <lineage>
        <taxon>Bacteria</taxon>
        <taxon>Pseudomonadati</taxon>
        <taxon>Pseudomonadota</taxon>
        <taxon>Alphaproteobacteria</taxon>
        <taxon>Hyphomicrobiales</taxon>
        <taxon>Nitrobacteraceae</taxon>
        <taxon>Rhodoplanes</taxon>
    </lineage>
</organism>
<dbReference type="SUPFAM" id="SSF53850">
    <property type="entry name" value="Periplasmic binding protein-like II"/>
    <property type="match status" value="1"/>
</dbReference>
<protein>
    <recommendedName>
        <fullName evidence="4">Tripartite tricarboxylate transporter substrate binding protein</fullName>
    </recommendedName>
</protein>
<dbReference type="Proteomes" id="UP000249130">
    <property type="component" value="Unassembled WGS sequence"/>
</dbReference>
<dbReference type="AlphaFoldDB" id="A0A327KGT8"/>
<reference evidence="2 3" key="1">
    <citation type="submission" date="2017-07" db="EMBL/GenBank/DDBJ databases">
        <title>Draft Genome Sequences of Select Purple Nonsulfur Bacteria.</title>
        <authorList>
            <person name="Lasarre B."/>
            <person name="Mckinlay J.B."/>
        </authorList>
    </citation>
    <scope>NUCLEOTIDE SEQUENCE [LARGE SCALE GENOMIC DNA]</scope>
    <source>
        <strain evidence="2 3">DSM 5909</strain>
    </source>
</reference>
<evidence type="ECO:0008006" key="4">
    <source>
        <dbReference type="Google" id="ProtNLM"/>
    </source>
</evidence>
<gene>
    <name evidence="2" type="ORF">CH341_30145</name>
</gene>